<dbReference type="PANTHER" id="PTHR48100:SF1">
    <property type="entry name" value="HISTIDINE PHOSPHATASE FAMILY PROTEIN-RELATED"/>
    <property type="match status" value="1"/>
</dbReference>
<sequence length="207" mass="23129">MKNIYVVTHPEATHHVDGLVGGWFDSDLTERGMRQAESIAEALSERLSDADVETITSDLRRAQRTAEVIVKRIGGGLKLDPDLREKSYGEAGGRPKAWLEERRIPIPEFGERLRHDEGVDGAETRMDLAVRAYAAMDRIQRSAMENHVVVTHGGTVTLLLAAWIGMPLEASGRVQFRVSSGGITHLRKDDRNYSHQIAQLNETRHLN</sequence>
<dbReference type="SMART" id="SM00855">
    <property type="entry name" value="PGAM"/>
    <property type="match status" value="1"/>
</dbReference>
<dbReference type="GO" id="GO:0005737">
    <property type="term" value="C:cytoplasm"/>
    <property type="evidence" value="ECO:0007669"/>
    <property type="project" value="TreeGrafter"/>
</dbReference>
<name>A0A927MY32_9ACTN</name>
<evidence type="ECO:0000313" key="4">
    <source>
        <dbReference type="Proteomes" id="UP000638648"/>
    </source>
</evidence>
<dbReference type="Gene3D" id="3.40.50.1240">
    <property type="entry name" value="Phosphoglycerate mutase-like"/>
    <property type="match status" value="1"/>
</dbReference>
<dbReference type="Proteomes" id="UP000638648">
    <property type="component" value="Unassembled WGS sequence"/>
</dbReference>
<keyword evidence="3" id="KW-0413">Isomerase</keyword>
<dbReference type="InterPro" id="IPR029033">
    <property type="entry name" value="His_PPase_superfam"/>
</dbReference>
<dbReference type="PANTHER" id="PTHR48100">
    <property type="entry name" value="BROAD-SPECIFICITY PHOSPHATASE YOR283W-RELATED"/>
    <property type="match status" value="1"/>
</dbReference>
<dbReference type="GO" id="GO:0004619">
    <property type="term" value="F:phosphoglycerate mutase activity"/>
    <property type="evidence" value="ECO:0007669"/>
    <property type="project" value="UniProtKB-EC"/>
</dbReference>
<feature type="active site" description="Proton donor/acceptor" evidence="1">
    <location>
        <position position="85"/>
    </location>
</feature>
<feature type="binding site" evidence="2">
    <location>
        <begin position="85"/>
        <end position="88"/>
    </location>
    <ligand>
        <name>substrate</name>
    </ligand>
</feature>
<evidence type="ECO:0000256" key="2">
    <source>
        <dbReference type="PIRSR" id="PIRSR613078-2"/>
    </source>
</evidence>
<dbReference type="GO" id="GO:0016791">
    <property type="term" value="F:phosphatase activity"/>
    <property type="evidence" value="ECO:0007669"/>
    <property type="project" value="TreeGrafter"/>
</dbReference>
<protein>
    <submittedName>
        <fullName evidence="3">Phosphoglycerate mutase</fullName>
        <ecNumber evidence="3">5.4.2.12</ecNumber>
    </submittedName>
</protein>
<organism evidence="3 4">
    <name type="scientific">Actinopolymorpha pittospori</name>
    <dbReference type="NCBI Taxonomy" id="648752"/>
    <lineage>
        <taxon>Bacteria</taxon>
        <taxon>Bacillati</taxon>
        <taxon>Actinomycetota</taxon>
        <taxon>Actinomycetes</taxon>
        <taxon>Propionibacteriales</taxon>
        <taxon>Actinopolymorphaceae</taxon>
        <taxon>Actinopolymorpha</taxon>
    </lineage>
</organism>
<comment type="caution">
    <text evidence="3">The sequence shown here is derived from an EMBL/GenBank/DDBJ whole genome shotgun (WGS) entry which is preliminary data.</text>
</comment>
<reference evidence="3" key="1">
    <citation type="submission" date="2020-10" db="EMBL/GenBank/DDBJ databases">
        <title>Sequencing the genomes of 1000 actinobacteria strains.</title>
        <authorList>
            <person name="Klenk H.-P."/>
        </authorList>
    </citation>
    <scope>NUCLEOTIDE SEQUENCE</scope>
    <source>
        <strain evidence="3">DSM 45354</strain>
    </source>
</reference>
<accession>A0A927MY32</accession>
<gene>
    <name evidence="3" type="ORF">HEB94_002153</name>
</gene>
<feature type="active site" description="Tele-phosphohistidine intermediate" evidence="1">
    <location>
        <position position="9"/>
    </location>
</feature>
<dbReference type="CDD" id="cd07067">
    <property type="entry name" value="HP_PGM_like"/>
    <property type="match status" value="1"/>
</dbReference>
<dbReference type="Pfam" id="PF00300">
    <property type="entry name" value="His_Phos_1"/>
    <property type="match status" value="1"/>
</dbReference>
<dbReference type="EMBL" id="JADBEM010000001">
    <property type="protein sequence ID" value="MBE1605305.1"/>
    <property type="molecule type" value="Genomic_DNA"/>
</dbReference>
<feature type="binding site" evidence="2">
    <location>
        <position position="61"/>
    </location>
    <ligand>
        <name>substrate</name>
    </ligand>
</feature>
<dbReference type="EC" id="5.4.2.12" evidence="3"/>
<dbReference type="SUPFAM" id="SSF53254">
    <property type="entry name" value="Phosphoglycerate mutase-like"/>
    <property type="match status" value="1"/>
</dbReference>
<dbReference type="AlphaFoldDB" id="A0A927MY32"/>
<dbReference type="InterPro" id="IPR050275">
    <property type="entry name" value="PGM_Phosphatase"/>
</dbReference>
<proteinExistence type="predicted"/>
<evidence type="ECO:0000313" key="3">
    <source>
        <dbReference type="EMBL" id="MBE1605305.1"/>
    </source>
</evidence>
<dbReference type="InterPro" id="IPR013078">
    <property type="entry name" value="His_Pase_superF_clade-1"/>
</dbReference>
<evidence type="ECO:0000256" key="1">
    <source>
        <dbReference type="PIRSR" id="PIRSR613078-1"/>
    </source>
</evidence>
<feature type="binding site" evidence="2">
    <location>
        <position position="96"/>
    </location>
    <ligand>
        <name>substrate</name>
    </ligand>
</feature>
<dbReference type="RefSeq" id="WP_192749666.1">
    <property type="nucleotide sequence ID" value="NZ_BAABJL010000054.1"/>
</dbReference>
<keyword evidence="4" id="KW-1185">Reference proteome</keyword>